<feature type="transmembrane region" description="Helical" evidence="2">
    <location>
        <begin position="239"/>
        <end position="259"/>
    </location>
</feature>
<protein>
    <recommendedName>
        <fullName evidence="5">Transmembrane protein</fullName>
    </recommendedName>
</protein>
<keyword evidence="2" id="KW-1133">Transmembrane helix</keyword>
<evidence type="ECO:0000313" key="3">
    <source>
        <dbReference type="EMBL" id="KAG1781857.1"/>
    </source>
</evidence>
<keyword evidence="2" id="KW-0812">Transmembrane</keyword>
<keyword evidence="2" id="KW-0472">Membrane</keyword>
<feature type="transmembrane region" description="Helical" evidence="2">
    <location>
        <begin position="208"/>
        <end position="233"/>
    </location>
</feature>
<proteinExistence type="predicted"/>
<dbReference type="AlphaFoldDB" id="A0A9P7A4Y1"/>
<evidence type="ECO:0000256" key="2">
    <source>
        <dbReference type="SAM" id="Phobius"/>
    </source>
</evidence>
<accession>A0A9P7A4Y1</accession>
<dbReference type="Proteomes" id="UP000714275">
    <property type="component" value="Unassembled WGS sequence"/>
</dbReference>
<dbReference type="OrthoDB" id="2653987at2759"/>
<reference evidence="3" key="1">
    <citation type="journal article" date="2020" name="New Phytol.">
        <title>Comparative genomics reveals dynamic genome evolution in host specialist ectomycorrhizal fungi.</title>
        <authorList>
            <person name="Lofgren L.A."/>
            <person name="Nguyen N.H."/>
            <person name="Vilgalys R."/>
            <person name="Ruytinx J."/>
            <person name="Liao H.L."/>
            <person name="Branco S."/>
            <person name="Kuo A."/>
            <person name="LaButti K."/>
            <person name="Lipzen A."/>
            <person name="Andreopoulos W."/>
            <person name="Pangilinan J."/>
            <person name="Riley R."/>
            <person name="Hundley H."/>
            <person name="Na H."/>
            <person name="Barry K."/>
            <person name="Grigoriev I.V."/>
            <person name="Stajich J.E."/>
            <person name="Kennedy P.G."/>
        </authorList>
    </citation>
    <scope>NUCLEOTIDE SEQUENCE</scope>
    <source>
        <strain evidence="3">DOB743</strain>
    </source>
</reference>
<evidence type="ECO:0008006" key="5">
    <source>
        <dbReference type="Google" id="ProtNLM"/>
    </source>
</evidence>
<comment type="caution">
    <text evidence="3">The sequence shown here is derived from an EMBL/GenBank/DDBJ whole genome shotgun (WGS) entry which is preliminary data.</text>
</comment>
<sequence>MSTQADLERADPGPSTDGQRAEQVCGKTQKDAKTTSTGENSALVAAWMQRLQTLTLITTFLVSVDGQLFTLTSKSSPVSLNASVEPAELVYSCLSGALIFHTCSGECRDGRGSTRNLQLALAILGYVASFALVRYEIVDAVHPSIEKTDELGKLSNTGLHHHESIHGKQLLLTAIPPLYAVQSLLQIPLRLRLQSRSSTPPIDLLTRCYFTIMALSGAGFILALLGIATYAWYGLQRVVGIFTMACLGVSLLSCVWAAVY</sequence>
<feature type="compositionally biased region" description="Basic and acidic residues" evidence="1">
    <location>
        <begin position="1"/>
        <end position="11"/>
    </location>
</feature>
<feature type="region of interest" description="Disordered" evidence="1">
    <location>
        <begin position="1"/>
        <end position="34"/>
    </location>
</feature>
<evidence type="ECO:0000313" key="4">
    <source>
        <dbReference type="Proteomes" id="UP000714275"/>
    </source>
</evidence>
<feature type="transmembrane region" description="Helical" evidence="2">
    <location>
        <begin position="117"/>
        <end position="135"/>
    </location>
</feature>
<keyword evidence="4" id="KW-1185">Reference proteome</keyword>
<name>A0A9P7A4Y1_9AGAM</name>
<organism evidence="3 4">
    <name type="scientific">Suillus placidus</name>
    <dbReference type="NCBI Taxonomy" id="48579"/>
    <lineage>
        <taxon>Eukaryota</taxon>
        <taxon>Fungi</taxon>
        <taxon>Dikarya</taxon>
        <taxon>Basidiomycota</taxon>
        <taxon>Agaricomycotina</taxon>
        <taxon>Agaricomycetes</taxon>
        <taxon>Agaricomycetidae</taxon>
        <taxon>Boletales</taxon>
        <taxon>Suillineae</taxon>
        <taxon>Suillaceae</taxon>
        <taxon>Suillus</taxon>
    </lineage>
</organism>
<gene>
    <name evidence="3" type="ORF">EV702DRAFT_489821</name>
</gene>
<evidence type="ECO:0000256" key="1">
    <source>
        <dbReference type="SAM" id="MobiDB-lite"/>
    </source>
</evidence>
<dbReference type="EMBL" id="JABBWD010000004">
    <property type="protein sequence ID" value="KAG1781857.1"/>
    <property type="molecule type" value="Genomic_DNA"/>
</dbReference>